<gene>
    <name evidence="1" type="ORF">ELS82_06690</name>
</gene>
<dbReference type="PANTHER" id="PTHR32309:SF13">
    <property type="entry name" value="FERRIC ENTEROBACTIN TRANSPORT PROTEIN FEPE"/>
    <property type="match status" value="1"/>
</dbReference>
<dbReference type="GO" id="GO:0005886">
    <property type="term" value="C:plasma membrane"/>
    <property type="evidence" value="ECO:0007669"/>
    <property type="project" value="TreeGrafter"/>
</dbReference>
<dbReference type="InterPro" id="IPR027417">
    <property type="entry name" value="P-loop_NTPase"/>
</dbReference>
<dbReference type="OrthoDB" id="5812594at2"/>
<protein>
    <submittedName>
        <fullName evidence="1">Chromosome partitioning protein ParA</fullName>
    </submittedName>
</protein>
<accession>A0A4Y8WJ92</accession>
<dbReference type="PANTHER" id="PTHR32309">
    <property type="entry name" value="TYROSINE-PROTEIN KINASE"/>
    <property type="match status" value="1"/>
</dbReference>
<dbReference type="GO" id="GO:0004713">
    <property type="term" value="F:protein tyrosine kinase activity"/>
    <property type="evidence" value="ECO:0007669"/>
    <property type="project" value="TreeGrafter"/>
</dbReference>
<keyword evidence="2" id="KW-1185">Reference proteome</keyword>
<dbReference type="EMBL" id="SATR01000007">
    <property type="protein sequence ID" value="TFH92348.1"/>
    <property type="molecule type" value="Genomic_DNA"/>
</dbReference>
<reference evidence="1 2" key="1">
    <citation type="submission" date="2019-01" db="EMBL/GenBank/DDBJ databases">
        <title>Vibrio BEI176 sp. nov, a marine bacterium isolated from China: eastern marignal seas.</title>
        <authorList>
            <person name="Li B."/>
        </authorList>
    </citation>
    <scope>NUCLEOTIDE SEQUENCE [LARGE SCALE GENOMIC DNA]</scope>
    <source>
        <strain evidence="1 2">BEI176</strain>
    </source>
</reference>
<organism evidence="1 2">
    <name type="scientific">Vibrio ouci</name>
    <dbReference type="NCBI Taxonomy" id="2499078"/>
    <lineage>
        <taxon>Bacteria</taxon>
        <taxon>Pseudomonadati</taxon>
        <taxon>Pseudomonadota</taxon>
        <taxon>Gammaproteobacteria</taxon>
        <taxon>Vibrionales</taxon>
        <taxon>Vibrionaceae</taxon>
        <taxon>Vibrio</taxon>
    </lineage>
</organism>
<evidence type="ECO:0000313" key="2">
    <source>
        <dbReference type="Proteomes" id="UP000297753"/>
    </source>
</evidence>
<sequence length="232" mass="25486">MIIPATHSEIEQIYLAAEMRGCRSLCVTACQSGDGVTSIVTALAERYLFAGLKTLVVDLNTYHPAFEGVDFSQTLSEQQIGSLISHSDTHQLFTGLTIPTTQAALLEYKDPSCLTRTVDKWLNHFDRVVFDTSPLLHVNRGNIPAQVVASACDQTALVVLGGKTSSSQLRRAMSLLDSDSVELLGTVLNMRDQPTLGQEIVREIDRCKFLPGKWRAYLAQKILSNEFLAQSA</sequence>
<proteinExistence type="predicted"/>
<dbReference type="RefSeq" id="WP_134834797.1">
    <property type="nucleotide sequence ID" value="NZ_SATR01000007.1"/>
</dbReference>
<dbReference type="Gene3D" id="3.40.50.300">
    <property type="entry name" value="P-loop containing nucleotide triphosphate hydrolases"/>
    <property type="match status" value="1"/>
</dbReference>
<dbReference type="Proteomes" id="UP000297753">
    <property type="component" value="Unassembled WGS sequence"/>
</dbReference>
<comment type="caution">
    <text evidence="1">The sequence shown here is derived from an EMBL/GenBank/DDBJ whole genome shotgun (WGS) entry which is preliminary data.</text>
</comment>
<name>A0A4Y8WJ92_9VIBR</name>
<dbReference type="AlphaFoldDB" id="A0A4Y8WJ92"/>
<dbReference type="SUPFAM" id="SSF52540">
    <property type="entry name" value="P-loop containing nucleoside triphosphate hydrolases"/>
    <property type="match status" value="1"/>
</dbReference>
<dbReference type="InterPro" id="IPR050445">
    <property type="entry name" value="Bact_polysacc_biosynth/exp"/>
</dbReference>
<evidence type="ECO:0000313" key="1">
    <source>
        <dbReference type="EMBL" id="TFH92348.1"/>
    </source>
</evidence>